<evidence type="ECO:0000313" key="2">
    <source>
        <dbReference type="EMBL" id="KAF9600988.1"/>
    </source>
</evidence>
<protein>
    <submittedName>
        <fullName evidence="2">Uncharacterized protein</fullName>
    </submittedName>
</protein>
<dbReference type="AlphaFoldDB" id="A0A835HPZ8"/>
<dbReference type="Proteomes" id="UP000631114">
    <property type="component" value="Unassembled WGS sequence"/>
</dbReference>
<reference evidence="2 3" key="1">
    <citation type="submission" date="2020-10" db="EMBL/GenBank/DDBJ databases">
        <title>The Coptis chinensis genome and diversification of protoberbering-type alkaloids.</title>
        <authorList>
            <person name="Wang B."/>
            <person name="Shu S."/>
            <person name="Song C."/>
            <person name="Liu Y."/>
        </authorList>
    </citation>
    <scope>NUCLEOTIDE SEQUENCE [LARGE SCALE GENOMIC DNA]</scope>
    <source>
        <strain evidence="2">HL-2020</strain>
        <tissue evidence="2">Leaf</tissue>
    </source>
</reference>
<keyword evidence="3" id="KW-1185">Reference proteome</keyword>
<evidence type="ECO:0000313" key="3">
    <source>
        <dbReference type="Proteomes" id="UP000631114"/>
    </source>
</evidence>
<proteinExistence type="predicted"/>
<organism evidence="2 3">
    <name type="scientific">Coptis chinensis</name>
    <dbReference type="NCBI Taxonomy" id="261450"/>
    <lineage>
        <taxon>Eukaryota</taxon>
        <taxon>Viridiplantae</taxon>
        <taxon>Streptophyta</taxon>
        <taxon>Embryophyta</taxon>
        <taxon>Tracheophyta</taxon>
        <taxon>Spermatophyta</taxon>
        <taxon>Magnoliopsida</taxon>
        <taxon>Ranunculales</taxon>
        <taxon>Ranunculaceae</taxon>
        <taxon>Coptidoideae</taxon>
        <taxon>Coptis</taxon>
    </lineage>
</organism>
<comment type="caution">
    <text evidence="2">The sequence shown here is derived from an EMBL/GenBank/DDBJ whole genome shotgun (WGS) entry which is preliminary data.</text>
</comment>
<name>A0A835HPZ8_9MAGN</name>
<feature type="region of interest" description="Disordered" evidence="1">
    <location>
        <begin position="1"/>
        <end position="20"/>
    </location>
</feature>
<evidence type="ECO:0000256" key="1">
    <source>
        <dbReference type="SAM" id="MobiDB-lite"/>
    </source>
</evidence>
<gene>
    <name evidence="2" type="ORF">IFM89_014973</name>
</gene>
<accession>A0A835HPZ8</accession>
<dbReference type="EMBL" id="JADFTS010000006">
    <property type="protein sequence ID" value="KAF9600988.1"/>
    <property type="molecule type" value="Genomic_DNA"/>
</dbReference>
<sequence length="69" mass="7570">MIPRIMRNTCGSRGSKRSRSFSHLYEPLQLSSDSNAGRAIKPGPIDRGAPESTRLISSYILLANGLFGY</sequence>